<accession>A0A916TZV4</accession>
<reference evidence="2" key="1">
    <citation type="journal article" date="2014" name="Int. J. Syst. Evol. Microbiol.">
        <title>Complete genome sequence of Corynebacterium casei LMG S-19264T (=DSM 44701T), isolated from a smear-ripened cheese.</title>
        <authorList>
            <consortium name="US DOE Joint Genome Institute (JGI-PGF)"/>
            <person name="Walter F."/>
            <person name="Albersmeier A."/>
            <person name="Kalinowski J."/>
            <person name="Ruckert C."/>
        </authorList>
    </citation>
    <scope>NUCLEOTIDE SEQUENCE</scope>
    <source>
        <strain evidence="2">CGMCC 1.12919</strain>
    </source>
</reference>
<dbReference type="PANTHER" id="PTHR11803">
    <property type="entry name" value="2-IMINOBUTANOATE/2-IMINOPROPANOATE DEAMINASE RIDA"/>
    <property type="match status" value="1"/>
</dbReference>
<dbReference type="GO" id="GO:0019239">
    <property type="term" value="F:deaminase activity"/>
    <property type="evidence" value="ECO:0007669"/>
    <property type="project" value="TreeGrafter"/>
</dbReference>
<reference evidence="2" key="2">
    <citation type="submission" date="2020-09" db="EMBL/GenBank/DDBJ databases">
        <authorList>
            <person name="Sun Q."/>
            <person name="Zhou Y."/>
        </authorList>
    </citation>
    <scope>NUCLEOTIDE SEQUENCE</scope>
    <source>
        <strain evidence="2">CGMCC 1.12919</strain>
    </source>
</reference>
<comment type="caution">
    <text evidence="2">The sequence shown here is derived from an EMBL/GenBank/DDBJ whole genome shotgun (WGS) entry which is preliminary data.</text>
</comment>
<dbReference type="Gene3D" id="3.30.1330.40">
    <property type="entry name" value="RutC-like"/>
    <property type="match status" value="1"/>
</dbReference>
<sequence>MSTLEHPRPEGLLPNPAFSQVVAASGSRTIYTAGQVAIDEHGALVGAGDLAAQTKQVMRNVGLALAAAGAGYADVVKITTYVVNYRPEHRVIVGQARAPFFADRPPPASTLVGVSALALPEWLVEIEAIAVVD</sequence>
<protein>
    <recommendedName>
        <fullName evidence="4">RidA family protein</fullName>
    </recommendedName>
</protein>
<evidence type="ECO:0008006" key="4">
    <source>
        <dbReference type="Google" id="ProtNLM"/>
    </source>
</evidence>
<dbReference type="RefSeq" id="WP_188607583.1">
    <property type="nucleotide sequence ID" value="NZ_BMGG01000001.1"/>
</dbReference>
<dbReference type="InterPro" id="IPR006175">
    <property type="entry name" value="YjgF/YER057c/UK114"/>
</dbReference>
<dbReference type="Proteomes" id="UP000637002">
    <property type="component" value="Unassembled WGS sequence"/>
</dbReference>
<evidence type="ECO:0000313" key="3">
    <source>
        <dbReference type="Proteomes" id="UP000637002"/>
    </source>
</evidence>
<evidence type="ECO:0000313" key="2">
    <source>
        <dbReference type="EMBL" id="GGC49379.1"/>
    </source>
</evidence>
<dbReference type="Pfam" id="PF01042">
    <property type="entry name" value="Ribonuc_L-PSP"/>
    <property type="match status" value="1"/>
</dbReference>
<evidence type="ECO:0000256" key="1">
    <source>
        <dbReference type="ARBA" id="ARBA00010552"/>
    </source>
</evidence>
<comment type="similarity">
    <text evidence="1">Belongs to the RutC family.</text>
</comment>
<name>A0A916TZV4_9HYPH</name>
<organism evidence="2 3">
    <name type="scientific">Chelatococcus reniformis</name>
    <dbReference type="NCBI Taxonomy" id="1494448"/>
    <lineage>
        <taxon>Bacteria</taxon>
        <taxon>Pseudomonadati</taxon>
        <taxon>Pseudomonadota</taxon>
        <taxon>Alphaproteobacteria</taxon>
        <taxon>Hyphomicrobiales</taxon>
        <taxon>Chelatococcaceae</taxon>
        <taxon>Chelatococcus</taxon>
    </lineage>
</organism>
<keyword evidence="3" id="KW-1185">Reference proteome</keyword>
<dbReference type="GO" id="GO:0005829">
    <property type="term" value="C:cytosol"/>
    <property type="evidence" value="ECO:0007669"/>
    <property type="project" value="TreeGrafter"/>
</dbReference>
<dbReference type="AlphaFoldDB" id="A0A916TZV4"/>
<gene>
    <name evidence="2" type="ORF">GCM10010994_05670</name>
</gene>
<dbReference type="PANTHER" id="PTHR11803:SF58">
    <property type="entry name" value="PROTEIN HMF1-RELATED"/>
    <property type="match status" value="1"/>
</dbReference>
<proteinExistence type="inferred from homology"/>
<dbReference type="EMBL" id="BMGG01000001">
    <property type="protein sequence ID" value="GGC49379.1"/>
    <property type="molecule type" value="Genomic_DNA"/>
</dbReference>
<dbReference type="CDD" id="cd00448">
    <property type="entry name" value="YjgF_YER057c_UK114_family"/>
    <property type="match status" value="1"/>
</dbReference>
<dbReference type="InterPro" id="IPR035959">
    <property type="entry name" value="RutC-like_sf"/>
</dbReference>
<dbReference type="SUPFAM" id="SSF55298">
    <property type="entry name" value="YjgF-like"/>
    <property type="match status" value="1"/>
</dbReference>